<dbReference type="Gene3D" id="3.40.1730.10">
    <property type="entry name" value="pa0076 domain"/>
    <property type="match status" value="1"/>
</dbReference>
<evidence type="ECO:0000313" key="1">
    <source>
        <dbReference type="EMBL" id="ODA13452.1"/>
    </source>
</evidence>
<dbReference type="InterPro" id="IPR017748">
    <property type="entry name" value="TagF"/>
</dbReference>
<dbReference type="InterPro" id="IPR038225">
    <property type="entry name" value="TagF_sf"/>
</dbReference>
<comment type="caution">
    <text evidence="1">The sequence shown here is derived from an EMBL/GenBank/DDBJ whole genome shotgun (WGS) entry which is preliminary data.</text>
</comment>
<proteinExistence type="predicted"/>
<dbReference type="STRING" id="1891224.BBP83_03405"/>
<gene>
    <name evidence="1" type="ORF">BBP83_03405</name>
</gene>
<name>A0A1C3CXB0_9GAMM</name>
<dbReference type="EMBL" id="MBDL01000008">
    <property type="protein sequence ID" value="ODA13452.1"/>
    <property type="molecule type" value="Genomic_DNA"/>
</dbReference>
<dbReference type="AlphaFoldDB" id="A0A1C3CXB0"/>
<dbReference type="NCBIfam" id="TIGR03373">
    <property type="entry name" value="VI_minor_4"/>
    <property type="match status" value="1"/>
</dbReference>
<dbReference type="Pfam" id="PF09867">
    <property type="entry name" value="TagF_N"/>
    <property type="match status" value="1"/>
</dbReference>
<protein>
    <submittedName>
        <fullName evidence="1">Type VI secretion-associated protein</fullName>
    </submittedName>
</protein>
<reference evidence="1 2" key="1">
    <citation type="submission" date="2016-07" db="EMBL/GenBank/DDBJ databases">
        <title>Acinetobacter sp. ANC 4603.</title>
        <authorList>
            <person name="Radolfova-Krizova L."/>
            <person name="Nemec A."/>
        </authorList>
    </citation>
    <scope>NUCLEOTIDE SEQUENCE [LARGE SCALE GENOMIC DNA]</scope>
    <source>
        <strain evidence="1 2">ANC 4603</strain>
    </source>
</reference>
<sequence length="320" mass="37065">MYKIKTTPIYYGKCPARGDFLRTHGEYALIQLIDQWITEALEFAMQVTHFKEAYSTLAALDFVIASPQDKRFLVANLISSEDSSGRPFPMILCHLLELDDPFENILYAPYRYKQVFIDLYQRNRIIHSIQNPEILLDKLSKLPNEIQIFATEETITFYEQHTVHSFAKLLNFTPYQFAQSMIGLGLLLQPIIRQGTSRLNKVLILPTHNISYCYEIATFWVNLISHFVEHQNAELLIGILHEDSPILLFGFQGADITALSKIFTQDMQSEHWVSLIDAHWINPYLEQNAGLATLEQALSERQMSLMQAIKLFRQTFIEEK</sequence>
<dbReference type="RefSeq" id="WP_068886214.1">
    <property type="nucleotide sequence ID" value="NZ_CBCRUU010000009.1"/>
</dbReference>
<evidence type="ECO:0000313" key="2">
    <source>
        <dbReference type="Proteomes" id="UP000186553"/>
    </source>
</evidence>
<organism evidence="1 2">
    <name type="scientific">Acinetobacter celticus</name>
    <dbReference type="NCBI Taxonomy" id="1891224"/>
    <lineage>
        <taxon>Bacteria</taxon>
        <taxon>Pseudomonadati</taxon>
        <taxon>Pseudomonadota</taxon>
        <taxon>Gammaproteobacteria</taxon>
        <taxon>Moraxellales</taxon>
        <taxon>Moraxellaceae</taxon>
        <taxon>Acinetobacter</taxon>
    </lineage>
</organism>
<keyword evidence="2" id="KW-1185">Reference proteome</keyword>
<dbReference type="OrthoDB" id="9801841at2"/>
<dbReference type="Proteomes" id="UP000186553">
    <property type="component" value="Unassembled WGS sequence"/>
</dbReference>
<accession>A0A1C3CXB0</accession>